<evidence type="ECO:0000313" key="4">
    <source>
        <dbReference type="Proteomes" id="UP000642829"/>
    </source>
</evidence>
<evidence type="ECO:0008006" key="5">
    <source>
        <dbReference type="Google" id="ProtNLM"/>
    </source>
</evidence>
<protein>
    <recommendedName>
        <fullName evidence="5">Pilus assembly protein PilO</fullName>
    </recommendedName>
</protein>
<name>A0A8J3DDQ9_9BACT</name>
<dbReference type="Proteomes" id="UP000642829">
    <property type="component" value="Unassembled WGS sequence"/>
</dbReference>
<dbReference type="AlphaFoldDB" id="A0A8J3DDQ9"/>
<evidence type="ECO:0000313" key="3">
    <source>
        <dbReference type="EMBL" id="GHB94260.1"/>
    </source>
</evidence>
<evidence type="ECO:0000256" key="2">
    <source>
        <dbReference type="SAM" id="Phobius"/>
    </source>
</evidence>
<keyword evidence="4" id="KW-1185">Reference proteome</keyword>
<dbReference type="InterPro" id="IPR014717">
    <property type="entry name" value="Transl_elong_EF1B/ribsomal_bS6"/>
</dbReference>
<dbReference type="Gene3D" id="3.30.70.60">
    <property type="match status" value="1"/>
</dbReference>
<comment type="caution">
    <text evidence="3">The sequence shown here is derived from an EMBL/GenBank/DDBJ whole genome shotgun (WGS) entry which is preliminary data.</text>
</comment>
<keyword evidence="2" id="KW-1133">Transmembrane helix</keyword>
<evidence type="ECO:0000256" key="1">
    <source>
        <dbReference type="SAM" id="Coils"/>
    </source>
</evidence>
<reference evidence="3" key="1">
    <citation type="journal article" date="2014" name="Int. J. Syst. Evol. Microbiol.">
        <title>Complete genome sequence of Corynebacterium casei LMG S-19264T (=DSM 44701T), isolated from a smear-ripened cheese.</title>
        <authorList>
            <consortium name="US DOE Joint Genome Institute (JGI-PGF)"/>
            <person name="Walter F."/>
            <person name="Albersmeier A."/>
            <person name="Kalinowski J."/>
            <person name="Ruckert C."/>
        </authorList>
    </citation>
    <scope>NUCLEOTIDE SEQUENCE</scope>
    <source>
        <strain evidence="3">KCTC 12870</strain>
    </source>
</reference>
<keyword evidence="2" id="KW-0472">Membrane</keyword>
<reference evidence="3" key="2">
    <citation type="submission" date="2020-09" db="EMBL/GenBank/DDBJ databases">
        <authorList>
            <person name="Sun Q."/>
            <person name="Kim S."/>
        </authorList>
    </citation>
    <scope>NUCLEOTIDE SEQUENCE</scope>
    <source>
        <strain evidence="3">KCTC 12870</strain>
    </source>
</reference>
<proteinExistence type="predicted"/>
<organism evidence="3 4">
    <name type="scientific">Cerasicoccus arenae</name>
    <dbReference type="NCBI Taxonomy" id="424488"/>
    <lineage>
        <taxon>Bacteria</taxon>
        <taxon>Pseudomonadati</taxon>
        <taxon>Verrucomicrobiota</taxon>
        <taxon>Opitutia</taxon>
        <taxon>Puniceicoccales</taxon>
        <taxon>Cerasicoccaceae</taxon>
        <taxon>Cerasicoccus</taxon>
    </lineage>
</organism>
<dbReference type="RefSeq" id="WP_189511999.1">
    <property type="nucleotide sequence ID" value="NZ_BMXG01000003.1"/>
</dbReference>
<feature type="coiled-coil region" evidence="1">
    <location>
        <begin position="37"/>
        <end position="81"/>
    </location>
</feature>
<feature type="transmembrane region" description="Helical" evidence="2">
    <location>
        <begin position="12"/>
        <end position="32"/>
    </location>
</feature>
<keyword evidence="2" id="KW-0812">Transmembrane</keyword>
<gene>
    <name evidence="3" type="ORF">GCM10007047_07420</name>
</gene>
<dbReference type="EMBL" id="BMXG01000003">
    <property type="protein sequence ID" value="GHB94260.1"/>
    <property type="molecule type" value="Genomic_DNA"/>
</dbReference>
<keyword evidence="1" id="KW-0175">Coiled coil</keyword>
<sequence length="191" mass="21350">MNTQQLIAKLKQYPLAVGCTLVLVVMLVLGFLRSDRLPELNTQYDALQQEAEKINSNSQNAVDLAANLEKLNALVSNIESRLIDTDANTDNYRYFLGMAERAGVNLVDPSTGTRKGDPNMKVYPIVEFNLSISGSFENVLKFLYELRTGRHIMRVESLSIIPKDSPSMKYNVQASIIVNGIAEKVEEPKKK</sequence>
<accession>A0A8J3DDQ9</accession>